<keyword evidence="10" id="KW-1185">Reference proteome</keyword>
<dbReference type="RefSeq" id="WP_212215804.1">
    <property type="nucleotide sequence ID" value="NZ_JAGUCO010000005.1"/>
</dbReference>
<dbReference type="Gene3D" id="3.20.20.80">
    <property type="entry name" value="Glycosidases"/>
    <property type="match status" value="1"/>
</dbReference>
<dbReference type="PROSITE" id="PS51257">
    <property type="entry name" value="PROKAR_LIPOPROTEIN"/>
    <property type="match status" value="1"/>
</dbReference>
<evidence type="ECO:0000313" key="9">
    <source>
        <dbReference type="EMBL" id="MBS2098570.1"/>
    </source>
</evidence>
<dbReference type="SUPFAM" id="SSF55545">
    <property type="entry name" value="beta-N-acetylhexosaminidase-like domain"/>
    <property type="match status" value="1"/>
</dbReference>
<evidence type="ECO:0000256" key="3">
    <source>
        <dbReference type="ARBA" id="ARBA00012663"/>
    </source>
</evidence>
<reference evidence="9 10" key="1">
    <citation type="journal article" date="2015" name="Int. J. Syst. Evol. Microbiol.">
        <title>Carboxylicivirga linearis sp. nov., isolated from a sea cucumber culture pond.</title>
        <authorList>
            <person name="Wang F.Q."/>
            <person name="Zhou Y.X."/>
            <person name="Lin X.Z."/>
            <person name="Chen G.J."/>
            <person name="Du Z.J."/>
        </authorList>
    </citation>
    <scope>NUCLEOTIDE SEQUENCE [LARGE SCALE GENOMIC DNA]</scope>
    <source>
        <strain evidence="9 10">FB218</strain>
    </source>
</reference>
<dbReference type="InterPro" id="IPR015882">
    <property type="entry name" value="HEX_bac_N"/>
</dbReference>
<dbReference type="EC" id="3.2.1.52" evidence="3"/>
<dbReference type="InterPro" id="IPR025705">
    <property type="entry name" value="Beta_hexosaminidase_sua/sub"/>
</dbReference>
<dbReference type="EMBL" id="JAGUCO010000005">
    <property type="protein sequence ID" value="MBS2098570.1"/>
    <property type="molecule type" value="Genomic_DNA"/>
</dbReference>
<dbReference type="Pfam" id="PF00728">
    <property type="entry name" value="Glyco_hydro_20"/>
    <property type="match status" value="1"/>
</dbReference>
<evidence type="ECO:0000256" key="6">
    <source>
        <dbReference type="SAM" id="SignalP"/>
    </source>
</evidence>
<protein>
    <recommendedName>
        <fullName evidence="3">beta-N-acetylhexosaminidase</fullName>
        <ecNumber evidence="3">3.2.1.52</ecNumber>
    </recommendedName>
</protein>
<dbReference type="CDD" id="cd06568">
    <property type="entry name" value="GH20_SpHex_like"/>
    <property type="match status" value="1"/>
</dbReference>
<evidence type="ECO:0000256" key="4">
    <source>
        <dbReference type="ARBA" id="ARBA00022801"/>
    </source>
</evidence>
<evidence type="ECO:0000256" key="1">
    <source>
        <dbReference type="ARBA" id="ARBA00001231"/>
    </source>
</evidence>
<name>A0ABS5JUU9_9BACT</name>
<dbReference type="SUPFAM" id="SSF51445">
    <property type="entry name" value="(Trans)glycosidases"/>
    <property type="match status" value="1"/>
</dbReference>
<proteinExistence type="inferred from homology"/>
<evidence type="ECO:0000313" key="10">
    <source>
        <dbReference type="Proteomes" id="UP000708576"/>
    </source>
</evidence>
<feature type="domain" description="Glycoside hydrolase family 20 catalytic" evidence="7">
    <location>
        <begin position="161"/>
        <end position="473"/>
    </location>
</feature>
<keyword evidence="4" id="KW-0378">Hydrolase</keyword>
<feature type="domain" description="Beta-hexosaminidase bacterial type N-terminal" evidence="8">
    <location>
        <begin position="34"/>
        <end position="158"/>
    </location>
</feature>
<comment type="caution">
    <text evidence="9">The sequence shown here is derived from an EMBL/GenBank/DDBJ whole genome shotgun (WGS) entry which is preliminary data.</text>
</comment>
<comment type="similarity">
    <text evidence="2">Belongs to the glycosyl hydrolase 20 family.</text>
</comment>
<keyword evidence="6" id="KW-0732">Signal</keyword>
<gene>
    <name evidence="9" type="ORF">KEM10_09775</name>
</gene>
<accession>A0ABS5JUU9</accession>
<feature type="chain" id="PRO_5045327838" description="beta-N-acetylhexosaminidase" evidence="6">
    <location>
        <begin position="23"/>
        <end position="511"/>
    </location>
</feature>
<dbReference type="PANTHER" id="PTHR22600">
    <property type="entry name" value="BETA-HEXOSAMINIDASE"/>
    <property type="match status" value="1"/>
</dbReference>
<keyword evidence="5" id="KW-0326">Glycosidase</keyword>
<organism evidence="9 10">
    <name type="scientific">Carboxylicivirga linearis</name>
    <dbReference type="NCBI Taxonomy" id="1628157"/>
    <lineage>
        <taxon>Bacteria</taxon>
        <taxon>Pseudomonadati</taxon>
        <taxon>Bacteroidota</taxon>
        <taxon>Bacteroidia</taxon>
        <taxon>Marinilabiliales</taxon>
        <taxon>Marinilabiliaceae</taxon>
        <taxon>Carboxylicivirga</taxon>
    </lineage>
</organism>
<dbReference type="Pfam" id="PF02838">
    <property type="entry name" value="Glyco_hydro_20b"/>
    <property type="match status" value="1"/>
</dbReference>
<dbReference type="InterPro" id="IPR015883">
    <property type="entry name" value="Glyco_hydro_20_cat"/>
</dbReference>
<evidence type="ECO:0000256" key="5">
    <source>
        <dbReference type="ARBA" id="ARBA00023295"/>
    </source>
</evidence>
<sequence length="511" mass="58275">MKNLLLLIAVAGFSLFMTSCNKTIPADLSSVAFIPHPVKVQASGVSFQLERNNVIEISDADKLKPLAEFLKSKLNSFTGLEYEIKVVTMASGKNIYLGLDSNTLNNDGYQLEITKVGVTMIAKEEQGIFYGIQTLLQSITFNDEYLEWIIPGGTILDYSKYAYRGVMLDVARHFFSVDDVKQLIDLMAAYKLNNLHLHLSDDQGWRIEIKSWPKLTEIGSTTAVNGDKGGYYTQEQYKEIVRYAKEHFITIIPEIDMPGHTNAALASYAELNCDNKARDLYTGIEVGFSTLCTNKEVTYQFVEDVIRELAEITEGPYIHIGGDESLVTEKDDYIYFMNRVREITKKYDKKVMGWDEIAHADIDKNDVVQYWSVDENATLAVSKGAKVLMSPSKKAYLDMQYDSTTHLGLHWAAYIELDSAYMWKPEEMIEGVGKDQILGVESPLWTETITNLSEMQYMMFPRLVGHAEIGWSPNEHLNWEEYKMRLAKHSAYLEKLNINYYKSPQIDWPIE</sequence>
<evidence type="ECO:0000259" key="7">
    <source>
        <dbReference type="Pfam" id="PF00728"/>
    </source>
</evidence>
<evidence type="ECO:0000256" key="2">
    <source>
        <dbReference type="ARBA" id="ARBA00006285"/>
    </source>
</evidence>
<evidence type="ECO:0000259" key="8">
    <source>
        <dbReference type="Pfam" id="PF02838"/>
    </source>
</evidence>
<dbReference type="PANTHER" id="PTHR22600:SF57">
    <property type="entry name" value="BETA-N-ACETYLHEXOSAMINIDASE"/>
    <property type="match status" value="1"/>
</dbReference>
<dbReference type="Proteomes" id="UP000708576">
    <property type="component" value="Unassembled WGS sequence"/>
</dbReference>
<feature type="signal peptide" evidence="6">
    <location>
        <begin position="1"/>
        <end position="22"/>
    </location>
</feature>
<dbReference type="InterPro" id="IPR017853">
    <property type="entry name" value="GH"/>
</dbReference>
<dbReference type="InterPro" id="IPR029018">
    <property type="entry name" value="Hex-like_dom2"/>
</dbReference>
<dbReference type="Gene3D" id="3.30.379.10">
    <property type="entry name" value="Chitobiase/beta-hexosaminidase domain 2-like"/>
    <property type="match status" value="1"/>
</dbReference>
<comment type="catalytic activity">
    <reaction evidence="1">
        <text>Hydrolysis of terminal non-reducing N-acetyl-D-hexosamine residues in N-acetyl-beta-D-hexosaminides.</text>
        <dbReference type="EC" id="3.2.1.52"/>
    </reaction>
</comment>
<dbReference type="PRINTS" id="PR00738">
    <property type="entry name" value="GLHYDRLASE20"/>
</dbReference>